<feature type="compositionally biased region" description="Polar residues" evidence="1">
    <location>
        <begin position="267"/>
        <end position="284"/>
    </location>
</feature>
<dbReference type="InterPro" id="IPR006976">
    <property type="entry name" value="VanZ-like"/>
</dbReference>
<evidence type="ECO:0000313" key="4">
    <source>
        <dbReference type="EMBL" id="MBE9039455.1"/>
    </source>
</evidence>
<dbReference type="AlphaFoldDB" id="A0A928VX76"/>
<feature type="region of interest" description="Disordered" evidence="1">
    <location>
        <begin position="261"/>
        <end position="284"/>
    </location>
</feature>
<evidence type="ECO:0000256" key="1">
    <source>
        <dbReference type="SAM" id="MobiDB-lite"/>
    </source>
</evidence>
<dbReference type="Proteomes" id="UP000621799">
    <property type="component" value="Unassembled WGS sequence"/>
</dbReference>
<keyword evidence="5" id="KW-1185">Reference proteome</keyword>
<dbReference type="RefSeq" id="WP_264319718.1">
    <property type="nucleotide sequence ID" value="NZ_JADEXN010000011.1"/>
</dbReference>
<accession>A0A928VX76</accession>
<dbReference type="InterPro" id="IPR013320">
    <property type="entry name" value="ConA-like_dom_sf"/>
</dbReference>
<protein>
    <submittedName>
        <fullName evidence="4">VanZ family protein</fullName>
    </submittedName>
</protein>
<feature type="domain" description="VanZ-like" evidence="3">
    <location>
        <begin position="38"/>
        <end position="142"/>
    </location>
</feature>
<evidence type="ECO:0000259" key="3">
    <source>
        <dbReference type="Pfam" id="PF04892"/>
    </source>
</evidence>
<keyword evidence="2" id="KW-0472">Membrane</keyword>
<keyword evidence="2" id="KW-0812">Transmembrane</keyword>
<feature type="transmembrane region" description="Helical" evidence="2">
    <location>
        <begin position="486"/>
        <end position="506"/>
    </location>
</feature>
<dbReference type="Pfam" id="PF04892">
    <property type="entry name" value="VanZ"/>
    <property type="match status" value="1"/>
</dbReference>
<keyword evidence="2" id="KW-1133">Transmembrane helix</keyword>
<dbReference type="Gene3D" id="2.60.120.200">
    <property type="match status" value="2"/>
</dbReference>
<evidence type="ECO:0000256" key="2">
    <source>
        <dbReference type="SAM" id="Phobius"/>
    </source>
</evidence>
<feature type="transmembrane region" description="Helical" evidence="2">
    <location>
        <begin position="94"/>
        <end position="118"/>
    </location>
</feature>
<dbReference type="EMBL" id="JADEXN010000011">
    <property type="protein sequence ID" value="MBE9039455.1"/>
    <property type="molecule type" value="Genomic_DNA"/>
</dbReference>
<feature type="transmembrane region" description="Helical" evidence="2">
    <location>
        <begin position="69"/>
        <end position="87"/>
    </location>
</feature>
<reference evidence="4" key="1">
    <citation type="submission" date="2020-10" db="EMBL/GenBank/DDBJ databases">
        <authorList>
            <person name="Castelo-Branco R."/>
            <person name="Eusebio N."/>
            <person name="Adriana R."/>
            <person name="Vieira A."/>
            <person name="Brugerolle De Fraissinette N."/>
            <person name="Rezende De Castro R."/>
            <person name="Schneider M.P."/>
            <person name="Vasconcelos V."/>
            <person name="Leao P.N."/>
        </authorList>
    </citation>
    <scope>NUCLEOTIDE SEQUENCE</scope>
    <source>
        <strain evidence="4">LEGE 11467</strain>
    </source>
</reference>
<dbReference type="SUPFAM" id="SSF49899">
    <property type="entry name" value="Concanavalin A-like lectins/glucanases"/>
    <property type="match status" value="2"/>
</dbReference>
<feature type="transmembrane region" description="Helical" evidence="2">
    <location>
        <begin position="21"/>
        <end position="42"/>
    </location>
</feature>
<feature type="transmembrane region" description="Helical" evidence="2">
    <location>
        <begin position="452"/>
        <end position="474"/>
    </location>
</feature>
<feature type="transmembrane region" description="Helical" evidence="2">
    <location>
        <begin position="426"/>
        <end position="445"/>
    </location>
</feature>
<feature type="transmembrane region" description="Helical" evidence="2">
    <location>
        <begin position="163"/>
        <end position="187"/>
    </location>
</feature>
<proteinExistence type="predicted"/>
<evidence type="ECO:0000313" key="5">
    <source>
        <dbReference type="Proteomes" id="UP000621799"/>
    </source>
</evidence>
<feature type="transmembrane region" description="Helical" evidence="2">
    <location>
        <begin position="124"/>
        <end position="142"/>
    </location>
</feature>
<name>A0A928VX76_9CYAN</name>
<sequence length="525" mass="57683">MSVCKRPPKISIAQIDRLVEKALPGIAILGVAIVLIATLFPFNFSGTLHFSVEKLSDFFFRPSNSLDRIKNLLMLFPFGFGLGGWLIGKRSGKLTAAIVVLLASLGLSFIVESLQMFLPQRYPTFIDLFTNTLSGCLGFWGYDRWEAIVSYYRRAEDRHPKSYFSTLKWIAVFLAYTLFVLGTSLALQGLTQPSNWNPRFPLIIGNENNGGRPWQGSVSELAIGDRALREDAIAEIFAKTPVSKVFGDSLVASYALTGEDGYRDRSGQSPDLSPQEKSSPTGDETWLATTNAATVISQRIRQTAQFSLSAIVATDDITQTGPARTISLSRDTHHRNLTLGQREENLVVRLRSPMTGRNGSDPDLTVAGLFADTQPHHLVLSFDGSVLQVYIDGVRSPNSIDLKSGLALYHLFEVPLEATAIDLRRWGYYSLILVPFGILLGCIPLRVSRRKLYLLAVSSGIILPALLLEGLLALEAGRSMRSDNLYLSWVLISLSLLLFKGGQIGLGRALASHSRSNSESIASEI</sequence>
<comment type="caution">
    <text evidence="4">The sequence shown here is derived from an EMBL/GenBank/DDBJ whole genome shotgun (WGS) entry which is preliminary data.</text>
</comment>
<gene>
    <name evidence="4" type="ORF">IQ235_01430</name>
</gene>
<organism evidence="4 5">
    <name type="scientific">Zarconia navalis LEGE 11467</name>
    <dbReference type="NCBI Taxonomy" id="1828826"/>
    <lineage>
        <taxon>Bacteria</taxon>
        <taxon>Bacillati</taxon>
        <taxon>Cyanobacteriota</taxon>
        <taxon>Cyanophyceae</taxon>
        <taxon>Oscillatoriophycideae</taxon>
        <taxon>Oscillatoriales</taxon>
        <taxon>Oscillatoriales incertae sedis</taxon>
        <taxon>Zarconia</taxon>
        <taxon>Zarconia navalis</taxon>
    </lineage>
</organism>